<evidence type="ECO:0000256" key="1">
    <source>
        <dbReference type="SAM" id="MobiDB-lite"/>
    </source>
</evidence>
<dbReference type="EMBL" id="HBUF01072609">
    <property type="protein sequence ID" value="CAG6630125.1"/>
    <property type="molecule type" value="Transcribed_RNA"/>
</dbReference>
<proteinExistence type="predicted"/>
<dbReference type="AlphaFoldDB" id="A0A8D8WMQ1"/>
<dbReference type="EMBL" id="HBUF01577309">
    <property type="protein sequence ID" value="CAG6768758.1"/>
    <property type="molecule type" value="Transcribed_RNA"/>
</dbReference>
<protein>
    <submittedName>
        <fullName evidence="2">Uncharacterized protein</fullName>
    </submittedName>
</protein>
<feature type="region of interest" description="Disordered" evidence="1">
    <location>
        <begin position="1"/>
        <end position="44"/>
    </location>
</feature>
<dbReference type="EMBL" id="HBUF01212207">
    <property type="protein sequence ID" value="CAG6665908.1"/>
    <property type="molecule type" value="Transcribed_RNA"/>
</dbReference>
<name>A0A8D8WMQ1_9HEMI</name>
<evidence type="ECO:0000313" key="2">
    <source>
        <dbReference type="EMBL" id="CAG6665908.1"/>
    </source>
</evidence>
<reference evidence="2" key="1">
    <citation type="submission" date="2021-05" db="EMBL/GenBank/DDBJ databases">
        <authorList>
            <person name="Alioto T."/>
            <person name="Alioto T."/>
            <person name="Gomez Garrido J."/>
        </authorList>
    </citation>
    <scope>NUCLEOTIDE SEQUENCE</scope>
</reference>
<sequence>MMNFPPWGDSNGTLPSTGTRSPSERESDTRTPLNPSGPPPWPGDCSVLTRLSLRSWEPMTADLTFGGARIWNSHSRRGCVGAPSKLCPVLMWVIFSANDPRTSGGRE</sequence>
<organism evidence="2">
    <name type="scientific">Cacopsylla melanoneura</name>
    <dbReference type="NCBI Taxonomy" id="428564"/>
    <lineage>
        <taxon>Eukaryota</taxon>
        <taxon>Metazoa</taxon>
        <taxon>Ecdysozoa</taxon>
        <taxon>Arthropoda</taxon>
        <taxon>Hexapoda</taxon>
        <taxon>Insecta</taxon>
        <taxon>Pterygota</taxon>
        <taxon>Neoptera</taxon>
        <taxon>Paraneoptera</taxon>
        <taxon>Hemiptera</taxon>
        <taxon>Sternorrhyncha</taxon>
        <taxon>Psylloidea</taxon>
        <taxon>Psyllidae</taxon>
        <taxon>Psyllinae</taxon>
        <taxon>Cacopsylla</taxon>
    </lineage>
</organism>
<feature type="compositionally biased region" description="Polar residues" evidence="1">
    <location>
        <begin position="10"/>
        <end position="21"/>
    </location>
</feature>
<accession>A0A8D8WMQ1</accession>